<dbReference type="InterPro" id="IPR037925">
    <property type="entry name" value="FlgE/F/G-like"/>
</dbReference>
<sequence length="242" mass="25569">MDALIYTVMSGAGRALRALEVHANNIANAQTDGFRAELESARTRSVAGYGYDSRHLIELQANVLSADAGVVEETDRELDAAIQGRGYFTVQGPNGGNAYTRAGNFQVDADGALTINGRPVIGEGGPVVLPEFTSVRIGEDGTLSITVAGDTEVQAVDRLELVDADASELVKNEIGLLVPRNGAPLPASDDVRVLGGHLERSNVSPVDEMTSTMALNRAFEVQMRLYNAAGDMADAGNRLIRG</sequence>
<dbReference type="Pfam" id="PF00460">
    <property type="entry name" value="Flg_bb_rod"/>
    <property type="match status" value="1"/>
</dbReference>
<dbReference type="Pfam" id="PF22692">
    <property type="entry name" value="LlgE_F_G_D1"/>
    <property type="match status" value="1"/>
</dbReference>
<dbReference type="NCBIfam" id="TIGR03506">
    <property type="entry name" value="FlgEFG_subfam"/>
    <property type="match status" value="1"/>
</dbReference>
<comment type="similarity">
    <text evidence="2 6">Belongs to the flagella basal body rod proteins family.</text>
</comment>
<keyword evidence="3 6" id="KW-0975">Bacterial flagellum</keyword>
<keyword evidence="10" id="KW-0969">Cilium</keyword>
<dbReference type="PANTHER" id="PTHR30435:SF18">
    <property type="entry name" value="FLAGELLAR BASAL-BODY ROD PROTEIN FLGF"/>
    <property type="match status" value="1"/>
</dbReference>
<evidence type="ECO:0000313" key="11">
    <source>
        <dbReference type="Proteomes" id="UP000067711"/>
    </source>
</evidence>
<dbReference type="InterPro" id="IPR053967">
    <property type="entry name" value="LlgE_F_G-like_D1"/>
</dbReference>
<protein>
    <recommendedName>
        <fullName evidence="5 6">Flagellar basal-body rod protein FlgF</fullName>
    </recommendedName>
</protein>
<dbReference type="Proteomes" id="UP000067711">
    <property type="component" value="Chromosome 2"/>
</dbReference>
<dbReference type="EMBL" id="CP013388">
    <property type="protein sequence ID" value="AOJ06005.1"/>
    <property type="molecule type" value="Genomic_DNA"/>
</dbReference>
<comment type="subunit">
    <text evidence="4 6">The basal body constitutes a major portion of the flagellar organelle and consists of five rings (E,L,P,S, and M) mounted on a central rod. The rod consists of about 26 subunits of FlgG in the distal portion, and FlgB, FlgC and FlgF are thought to build up the proximal portion of the rod with about 6 subunits each.</text>
</comment>
<dbReference type="SUPFAM" id="SSF117143">
    <property type="entry name" value="Flagellar hook protein flgE"/>
    <property type="match status" value="1"/>
</dbReference>
<comment type="subcellular location">
    <subcellularLocation>
        <location evidence="1 6">Bacterial flagellum basal body</location>
    </subcellularLocation>
</comment>
<reference evidence="10 11" key="1">
    <citation type="submission" date="2015-12" db="EMBL/GenBank/DDBJ databases">
        <title>Diversity of Burkholderia near neighbor genomes.</title>
        <authorList>
            <person name="Sahl J."/>
            <person name="Wagner D."/>
            <person name="Keim P."/>
        </authorList>
    </citation>
    <scope>NUCLEOTIDE SEQUENCE [LARGE SCALE GENOMIC DNA]</scope>
    <source>
        <strain evidence="10 11">BDU8</strain>
    </source>
</reference>
<evidence type="ECO:0000256" key="5">
    <source>
        <dbReference type="ARBA" id="ARBA00040228"/>
    </source>
</evidence>
<dbReference type="RefSeq" id="WP_066486403.1">
    <property type="nucleotide sequence ID" value="NZ_CP013388.1"/>
</dbReference>
<organism evidence="10 11">
    <name type="scientific">Burkholderia mayonis</name>
    <dbReference type="NCBI Taxonomy" id="1385591"/>
    <lineage>
        <taxon>Bacteria</taxon>
        <taxon>Pseudomonadati</taxon>
        <taxon>Pseudomonadota</taxon>
        <taxon>Betaproteobacteria</taxon>
        <taxon>Burkholderiales</taxon>
        <taxon>Burkholderiaceae</taxon>
        <taxon>Burkholderia</taxon>
        <taxon>pseudomallei group</taxon>
    </lineage>
</organism>
<evidence type="ECO:0000259" key="7">
    <source>
        <dbReference type="Pfam" id="PF00460"/>
    </source>
</evidence>
<evidence type="ECO:0000313" key="10">
    <source>
        <dbReference type="EMBL" id="AOJ06005.1"/>
    </source>
</evidence>
<dbReference type="AlphaFoldDB" id="A0A1B4FQQ8"/>
<dbReference type="Pfam" id="PF06429">
    <property type="entry name" value="Flg_bbr_C"/>
    <property type="match status" value="1"/>
</dbReference>
<evidence type="ECO:0000256" key="4">
    <source>
        <dbReference type="ARBA" id="ARBA00038560"/>
    </source>
</evidence>
<evidence type="ECO:0000256" key="6">
    <source>
        <dbReference type="RuleBase" id="RU362116"/>
    </source>
</evidence>
<dbReference type="PANTHER" id="PTHR30435">
    <property type="entry name" value="FLAGELLAR PROTEIN"/>
    <property type="match status" value="1"/>
</dbReference>
<keyword evidence="10" id="KW-0282">Flagellum</keyword>
<evidence type="ECO:0000256" key="1">
    <source>
        <dbReference type="ARBA" id="ARBA00004117"/>
    </source>
</evidence>
<feature type="domain" description="Flagellar hook protein FlgE/F/G-like D1" evidence="9">
    <location>
        <begin position="81"/>
        <end position="144"/>
    </location>
</feature>
<keyword evidence="10" id="KW-0966">Cell projection</keyword>
<evidence type="ECO:0000259" key="8">
    <source>
        <dbReference type="Pfam" id="PF06429"/>
    </source>
</evidence>
<dbReference type="NCBIfam" id="NF009280">
    <property type="entry name" value="PRK12640.1"/>
    <property type="match status" value="1"/>
</dbReference>
<proteinExistence type="inferred from homology"/>
<evidence type="ECO:0000259" key="9">
    <source>
        <dbReference type="Pfam" id="PF22692"/>
    </source>
</evidence>
<dbReference type="GO" id="GO:0071978">
    <property type="term" value="P:bacterial-type flagellum-dependent swarming motility"/>
    <property type="evidence" value="ECO:0007669"/>
    <property type="project" value="TreeGrafter"/>
</dbReference>
<evidence type="ECO:0000256" key="3">
    <source>
        <dbReference type="ARBA" id="ARBA00023143"/>
    </source>
</evidence>
<name>A0A1B4FQQ8_9BURK</name>
<accession>A0A1B4FQQ8</accession>
<gene>
    <name evidence="10" type="ORF">WS71_00695</name>
</gene>
<feature type="domain" description="Flagellar basal-body/hook protein C-terminal" evidence="8">
    <location>
        <begin position="196"/>
        <end position="239"/>
    </location>
</feature>
<dbReference type="GO" id="GO:0030694">
    <property type="term" value="C:bacterial-type flagellum basal body, rod"/>
    <property type="evidence" value="ECO:0007669"/>
    <property type="project" value="UniProtKB-UniRule"/>
</dbReference>
<evidence type="ECO:0000256" key="2">
    <source>
        <dbReference type="ARBA" id="ARBA00009677"/>
    </source>
</evidence>
<feature type="domain" description="Flagellar basal body rod protein N-terminal" evidence="7">
    <location>
        <begin position="5"/>
        <end position="35"/>
    </location>
</feature>
<dbReference type="InterPro" id="IPR020013">
    <property type="entry name" value="Flagellar_FlgE/F/G"/>
</dbReference>
<dbReference type="InterPro" id="IPR001444">
    <property type="entry name" value="Flag_bb_rod_N"/>
</dbReference>
<dbReference type="InterPro" id="IPR010930">
    <property type="entry name" value="Flg_bb/hook_C_dom"/>
</dbReference>